<dbReference type="EMBL" id="JACGBB010000001">
    <property type="protein sequence ID" value="MBZ7986528.1"/>
    <property type="molecule type" value="Genomic_DNA"/>
</dbReference>
<evidence type="ECO:0000256" key="1">
    <source>
        <dbReference type="SAM" id="MobiDB-lite"/>
    </source>
</evidence>
<evidence type="ECO:0000313" key="2">
    <source>
        <dbReference type="EMBL" id="MBZ7986528.1"/>
    </source>
</evidence>
<proteinExistence type="predicted"/>
<feature type="compositionally biased region" description="Acidic residues" evidence="1">
    <location>
        <begin position="84"/>
        <end position="98"/>
    </location>
</feature>
<reference evidence="2 3" key="1">
    <citation type="submission" date="2020-07" db="EMBL/GenBank/DDBJ databases">
        <title>Transfer of Campylobacter canadensis to the novel genus Avispirillum gen. nov., that also includes two novel species recovered from migratory waterfowl: Avispirillum anseris sp. nov. and Avispirillum brantae sp. nov.</title>
        <authorList>
            <person name="Miller W.G."/>
            <person name="Chapman M.H."/>
            <person name="Yee E."/>
            <person name="Inglis G.D."/>
        </authorList>
    </citation>
    <scope>NUCLEOTIDE SEQUENCE [LARGE SCALE GENOMIC DNA]</scope>
    <source>
        <strain evidence="2 3">L283</strain>
    </source>
</reference>
<feature type="region of interest" description="Disordered" evidence="1">
    <location>
        <begin position="30"/>
        <end position="108"/>
    </location>
</feature>
<comment type="caution">
    <text evidence="2">The sequence shown here is derived from an EMBL/GenBank/DDBJ whole genome shotgun (WGS) entry which is preliminary data.</text>
</comment>
<gene>
    <name evidence="2" type="ORF">AVCANL283_00180</name>
</gene>
<dbReference type="RefSeq" id="WP_172232162.1">
    <property type="nucleotide sequence ID" value="NZ_CP035946.1"/>
</dbReference>
<protein>
    <submittedName>
        <fullName evidence="2">Uncharacterized protein</fullName>
    </submittedName>
</protein>
<accession>A0ABS7WP38</accession>
<name>A0ABS7WP38_9BACT</name>
<keyword evidence="3" id="KW-1185">Reference proteome</keyword>
<evidence type="ECO:0000313" key="3">
    <source>
        <dbReference type="Proteomes" id="UP000786183"/>
    </source>
</evidence>
<dbReference type="Proteomes" id="UP000786183">
    <property type="component" value="Unassembled WGS sequence"/>
</dbReference>
<sequence length="108" mass="12386">MSNIGSISYINQNQNYASELHSKALSKTNIELEQSPVMPEIKSIEESSKSASTNTNFNDDESSFDENKKENKKKAYLFGMQIQSDEEEENNEDEQNDTDNEHIFDKKV</sequence>
<organism evidence="2 3">
    <name type="scientific">Campylobacter canadensis</name>
    <dbReference type="NCBI Taxonomy" id="449520"/>
    <lineage>
        <taxon>Bacteria</taxon>
        <taxon>Pseudomonadati</taxon>
        <taxon>Campylobacterota</taxon>
        <taxon>Epsilonproteobacteria</taxon>
        <taxon>Campylobacterales</taxon>
        <taxon>Campylobacteraceae</taxon>
        <taxon>Campylobacter</taxon>
    </lineage>
</organism>
<feature type="compositionally biased region" description="Basic and acidic residues" evidence="1">
    <location>
        <begin position="99"/>
        <end position="108"/>
    </location>
</feature>